<dbReference type="AlphaFoldDB" id="A0A0L0FAY9"/>
<dbReference type="Pfam" id="PF00501">
    <property type="entry name" value="AMP-binding"/>
    <property type="match status" value="1"/>
</dbReference>
<feature type="non-terminal residue" evidence="4">
    <location>
        <position position="1"/>
    </location>
</feature>
<evidence type="ECO:0000256" key="2">
    <source>
        <dbReference type="ARBA" id="ARBA00022553"/>
    </source>
</evidence>
<dbReference type="PANTHER" id="PTHR44845:SF6">
    <property type="entry name" value="BETA-ALANINE-ACTIVATING ENZYME"/>
    <property type="match status" value="1"/>
</dbReference>
<dbReference type="InterPro" id="IPR000873">
    <property type="entry name" value="AMP-dep_synth/lig_dom"/>
</dbReference>
<gene>
    <name evidence="4" type="ORF">SARC_13570</name>
</gene>
<protein>
    <recommendedName>
        <fullName evidence="3">AMP-dependent synthetase/ligase domain-containing protein</fullName>
    </recommendedName>
</protein>
<name>A0A0L0FAY9_9EUKA</name>
<dbReference type="EMBL" id="KQ245042">
    <property type="protein sequence ID" value="KNC73872.1"/>
    <property type="molecule type" value="Genomic_DNA"/>
</dbReference>
<dbReference type="GeneID" id="25914074"/>
<dbReference type="Proteomes" id="UP000054560">
    <property type="component" value="Unassembled WGS sequence"/>
</dbReference>
<reference evidence="4 5" key="1">
    <citation type="submission" date="2011-02" db="EMBL/GenBank/DDBJ databases">
        <title>The Genome Sequence of Sphaeroforma arctica JP610.</title>
        <authorList>
            <consortium name="The Broad Institute Genome Sequencing Platform"/>
            <person name="Russ C."/>
            <person name="Cuomo C."/>
            <person name="Young S.K."/>
            <person name="Zeng Q."/>
            <person name="Gargeya S."/>
            <person name="Alvarado L."/>
            <person name="Berlin A."/>
            <person name="Chapman S.B."/>
            <person name="Chen Z."/>
            <person name="Freedman E."/>
            <person name="Gellesch M."/>
            <person name="Goldberg J."/>
            <person name="Griggs A."/>
            <person name="Gujja S."/>
            <person name="Heilman E."/>
            <person name="Heiman D."/>
            <person name="Howarth C."/>
            <person name="Mehta T."/>
            <person name="Neiman D."/>
            <person name="Pearson M."/>
            <person name="Roberts A."/>
            <person name="Saif S."/>
            <person name="Shea T."/>
            <person name="Shenoy N."/>
            <person name="Sisk P."/>
            <person name="Stolte C."/>
            <person name="Sykes S."/>
            <person name="White J."/>
            <person name="Yandava C."/>
            <person name="Burger G."/>
            <person name="Gray M.W."/>
            <person name="Holland P.W.H."/>
            <person name="King N."/>
            <person name="Lang F.B.F."/>
            <person name="Roger A.J."/>
            <person name="Ruiz-Trillo I."/>
            <person name="Haas B."/>
            <person name="Nusbaum C."/>
            <person name="Birren B."/>
        </authorList>
    </citation>
    <scope>NUCLEOTIDE SEQUENCE [LARGE SCALE GENOMIC DNA]</scope>
    <source>
        <strain evidence="4 5">JP610</strain>
    </source>
</reference>
<proteinExistence type="predicted"/>
<dbReference type="RefSeq" id="XP_014147774.1">
    <property type="nucleotide sequence ID" value="XM_014292299.1"/>
</dbReference>
<keyword evidence="2" id="KW-0597">Phosphoprotein</keyword>
<evidence type="ECO:0000259" key="3">
    <source>
        <dbReference type="Pfam" id="PF00501"/>
    </source>
</evidence>
<organism evidence="4 5">
    <name type="scientific">Sphaeroforma arctica JP610</name>
    <dbReference type="NCBI Taxonomy" id="667725"/>
    <lineage>
        <taxon>Eukaryota</taxon>
        <taxon>Ichthyosporea</taxon>
        <taxon>Ichthyophonida</taxon>
        <taxon>Sphaeroforma</taxon>
    </lineage>
</organism>
<keyword evidence="1" id="KW-0596">Phosphopantetheine</keyword>
<dbReference type="STRING" id="667725.A0A0L0FAY9"/>
<evidence type="ECO:0000313" key="5">
    <source>
        <dbReference type="Proteomes" id="UP000054560"/>
    </source>
</evidence>
<evidence type="ECO:0000256" key="1">
    <source>
        <dbReference type="ARBA" id="ARBA00022450"/>
    </source>
</evidence>
<feature type="domain" description="AMP-dependent synthetase/ligase" evidence="3">
    <location>
        <begin position="67"/>
        <end position="139"/>
    </location>
</feature>
<accession>A0A0L0FAY9</accession>
<dbReference type="InterPro" id="IPR042099">
    <property type="entry name" value="ANL_N_sf"/>
</dbReference>
<dbReference type="PANTHER" id="PTHR44845">
    <property type="entry name" value="CARRIER DOMAIN-CONTAINING PROTEIN"/>
    <property type="match status" value="1"/>
</dbReference>
<feature type="non-terminal residue" evidence="4">
    <location>
        <position position="143"/>
    </location>
</feature>
<dbReference type="SUPFAM" id="SSF56801">
    <property type="entry name" value="Acetyl-CoA synthetase-like"/>
    <property type="match status" value="1"/>
</dbReference>
<evidence type="ECO:0000313" key="4">
    <source>
        <dbReference type="EMBL" id="KNC73872.1"/>
    </source>
</evidence>
<keyword evidence="5" id="KW-1185">Reference proteome</keyword>
<dbReference type="Gene3D" id="3.40.50.12780">
    <property type="entry name" value="N-terminal domain of ligase-like"/>
    <property type="match status" value="1"/>
</dbReference>
<sequence length="143" mass="16469">RQVVTEKALIPFIDEVLNLMSTRETEVNNHESLQGQWVEEVRTTTIKHRRYALEKIEAHQFIDPERVVKDAMVGTSEWGRDLLHEFDEEYHKSEVASRHLAYGIYTSGSTGKPKGVLLPHRGVVNFLLAMQDKPGCKPHQKYT</sequence>